<dbReference type="AlphaFoldDB" id="A0A2T5E2B8"/>
<comment type="caution">
    <text evidence="1">The sequence shown here is derived from an EMBL/GenBank/DDBJ whole genome shotgun (WGS) entry which is preliminary data.</text>
</comment>
<dbReference type="Proteomes" id="UP000244080">
    <property type="component" value="Unassembled WGS sequence"/>
</dbReference>
<dbReference type="RefSeq" id="WP_017085349.1">
    <property type="nucleotide sequence ID" value="NZ_CAWNZY010000064.1"/>
</dbReference>
<reference evidence="1 2" key="1">
    <citation type="submission" date="2017-11" db="EMBL/GenBank/DDBJ databases">
        <title>Population delineation of vibrios coincides with oyster pathogenicity.</title>
        <authorList>
            <person name="Bruto M."/>
            <person name="Labreuche Y."/>
            <person name="James A."/>
            <person name="Piel D."/>
            <person name="Chenivesse S."/>
            <person name="Petton B."/>
            <person name="Polz M.F."/>
            <person name="Le Roux F."/>
        </authorList>
    </citation>
    <scope>NUCLEOTIDE SEQUENCE [LARGE SCALE GENOMIC DNA]</scope>
    <source>
        <strain evidence="1 2">1F_55</strain>
    </source>
</reference>
<protein>
    <recommendedName>
        <fullName evidence="3">RiboL-PSP-HEPN domain-containing protein</fullName>
    </recommendedName>
</protein>
<evidence type="ECO:0000313" key="1">
    <source>
        <dbReference type="EMBL" id="PTP13454.1"/>
    </source>
</evidence>
<evidence type="ECO:0008006" key="3">
    <source>
        <dbReference type="Google" id="ProtNLM"/>
    </source>
</evidence>
<dbReference type="EMBL" id="PIGA01000051">
    <property type="protein sequence ID" value="PTP13454.1"/>
    <property type="molecule type" value="Genomic_DNA"/>
</dbReference>
<proteinExistence type="predicted"/>
<accession>A0A2T5E2B8</accession>
<gene>
    <name evidence="1" type="ORF">CWO36_22295</name>
</gene>
<organism evidence="1 2">
    <name type="scientific">Vibrio splendidus</name>
    <dbReference type="NCBI Taxonomy" id="29497"/>
    <lineage>
        <taxon>Bacteria</taxon>
        <taxon>Pseudomonadati</taxon>
        <taxon>Pseudomonadota</taxon>
        <taxon>Gammaproteobacteria</taxon>
        <taxon>Vibrionales</taxon>
        <taxon>Vibrionaceae</taxon>
        <taxon>Vibrio</taxon>
    </lineage>
</organism>
<name>A0A2T5E2B8_VIBSP</name>
<evidence type="ECO:0000313" key="2">
    <source>
        <dbReference type="Proteomes" id="UP000244080"/>
    </source>
</evidence>
<sequence>MKEIPQKLDALEREHYFLAEHYEDKGSYEMSYVALWTILEHIMKPIASIGVKKKLESELLEWVNHVQNPTLGKRPKEIKNFKTEYTATSIPPMTLIEEAIGELPKLKLLMDSNGKYRRKRNDIAHRAEKLSEASYIAYKESVLAAVIEVKQRLSEFEERT</sequence>